<dbReference type="SUPFAM" id="SSF53927">
    <property type="entry name" value="Cytidine deaminase-like"/>
    <property type="match status" value="1"/>
</dbReference>
<organism evidence="14 15">
    <name type="scientific">Dinghuibacter silviterrae</name>
    <dbReference type="NCBI Taxonomy" id="1539049"/>
    <lineage>
        <taxon>Bacteria</taxon>
        <taxon>Pseudomonadati</taxon>
        <taxon>Bacteroidota</taxon>
        <taxon>Chitinophagia</taxon>
        <taxon>Chitinophagales</taxon>
        <taxon>Chitinophagaceae</taxon>
        <taxon>Dinghuibacter</taxon>
    </lineage>
</organism>
<dbReference type="Gene3D" id="3.40.140.10">
    <property type="entry name" value="Cytidine Deaminase, domain 2"/>
    <property type="match status" value="1"/>
</dbReference>
<dbReference type="InterPro" id="IPR002125">
    <property type="entry name" value="CMP_dCMP_dom"/>
</dbReference>
<feature type="binding site" evidence="11">
    <location>
        <begin position="283"/>
        <end position="289"/>
    </location>
    <ligand>
        <name>NADP(+)</name>
        <dbReference type="ChEBI" id="CHEBI:58349"/>
    </ligand>
</feature>
<comment type="similarity">
    <text evidence="4 9">In the N-terminal section; belongs to the cytidine and deoxycytidylate deaminase family.</text>
</comment>
<dbReference type="GO" id="GO:0008835">
    <property type="term" value="F:diaminohydroxyphosphoribosylaminopyrimidine deaminase activity"/>
    <property type="evidence" value="ECO:0007669"/>
    <property type="project" value="UniProtKB-EC"/>
</dbReference>
<dbReference type="InterPro" id="IPR024072">
    <property type="entry name" value="DHFR-like_dom_sf"/>
</dbReference>
<dbReference type="Gene3D" id="3.40.430.10">
    <property type="entry name" value="Dihydrofolate Reductase, subunit A"/>
    <property type="match status" value="2"/>
</dbReference>
<accession>A0A4R8DES1</accession>
<comment type="function">
    <text evidence="1 9">Converts 2,5-diamino-6-(ribosylamino)-4(3h)-pyrimidinone 5'-phosphate into 5-amino-6-(ribosylamino)-2,4(1h,3h)-pyrimidinedione 5'-phosphate.</text>
</comment>
<reference evidence="14 15" key="1">
    <citation type="submission" date="2019-03" db="EMBL/GenBank/DDBJ databases">
        <title>Genomic Encyclopedia of Type Strains, Phase IV (KMG-IV): sequencing the most valuable type-strain genomes for metagenomic binning, comparative biology and taxonomic classification.</title>
        <authorList>
            <person name="Goeker M."/>
        </authorList>
    </citation>
    <scope>NUCLEOTIDE SEQUENCE [LARGE SCALE GENOMIC DNA]</scope>
    <source>
        <strain evidence="14 15">DSM 100059</strain>
    </source>
</reference>
<dbReference type="GO" id="GO:0046872">
    <property type="term" value="F:metal ion binding"/>
    <property type="evidence" value="ECO:0007669"/>
    <property type="project" value="UniProtKB-KW"/>
</dbReference>
<keyword evidence="15" id="KW-1185">Reference proteome</keyword>
<evidence type="ECO:0000256" key="9">
    <source>
        <dbReference type="PIRNR" id="PIRNR006769"/>
    </source>
</evidence>
<evidence type="ECO:0000256" key="7">
    <source>
        <dbReference type="ARBA" id="ARBA00023002"/>
    </source>
</evidence>
<dbReference type="NCBIfam" id="TIGR00326">
    <property type="entry name" value="eubact_ribD"/>
    <property type="match status" value="1"/>
</dbReference>
<name>A0A4R8DES1_9BACT</name>
<comment type="pathway">
    <text evidence="2 9">Cofactor biosynthesis; riboflavin biosynthesis; 5-amino-6-(D-ribitylamino)uracil from GTP: step 2/4.</text>
</comment>
<dbReference type="EMBL" id="SODV01000002">
    <property type="protein sequence ID" value="TDW95758.1"/>
    <property type="molecule type" value="Genomic_DNA"/>
</dbReference>
<feature type="active site" description="Proton donor" evidence="10">
    <location>
        <position position="53"/>
    </location>
</feature>
<proteinExistence type="inferred from homology"/>
<dbReference type="GO" id="GO:0008703">
    <property type="term" value="F:5-amino-6-(5-phosphoribosylamino)uracil reductase activity"/>
    <property type="evidence" value="ECO:0007669"/>
    <property type="project" value="UniProtKB-EC"/>
</dbReference>
<dbReference type="InterPro" id="IPR004794">
    <property type="entry name" value="Eubact_RibD"/>
</dbReference>
<dbReference type="InterPro" id="IPR002734">
    <property type="entry name" value="RibDG_C"/>
</dbReference>
<feature type="binding site" evidence="11">
    <location>
        <position position="172"/>
    </location>
    <ligand>
        <name>NADP(+)</name>
        <dbReference type="ChEBI" id="CHEBI:58349"/>
    </ligand>
</feature>
<dbReference type="SUPFAM" id="SSF53597">
    <property type="entry name" value="Dihydrofolate reductase-like"/>
    <property type="match status" value="1"/>
</dbReference>
<evidence type="ECO:0000256" key="11">
    <source>
        <dbReference type="PIRSR" id="PIRSR006769-2"/>
    </source>
</evidence>
<evidence type="ECO:0000256" key="6">
    <source>
        <dbReference type="ARBA" id="ARBA00022857"/>
    </source>
</evidence>
<dbReference type="PROSITE" id="PS51747">
    <property type="entry name" value="CYT_DCMP_DEAMINASES_2"/>
    <property type="match status" value="1"/>
</dbReference>
<keyword evidence="8" id="KW-0511">Multifunctional enzyme</keyword>
<dbReference type="Pfam" id="PF00383">
    <property type="entry name" value="dCMP_cyt_deam_1"/>
    <property type="match status" value="1"/>
</dbReference>
<dbReference type="UniPathway" id="UPA00275">
    <property type="reaction ID" value="UER00401"/>
</dbReference>
<evidence type="ECO:0000256" key="10">
    <source>
        <dbReference type="PIRSR" id="PIRSR006769-1"/>
    </source>
</evidence>
<comment type="cofactor">
    <cofactor evidence="9 12">
        <name>Zn(2+)</name>
        <dbReference type="ChEBI" id="CHEBI:29105"/>
    </cofactor>
    <text evidence="9 12">Binds 1 zinc ion.</text>
</comment>
<dbReference type="InterPro" id="IPR050765">
    <property type="entry name" value="Riboflavin_Biosynth_HTPR"/>
</dbReference>
<feature type="binding site" evidence="12">
    <location>
        <position position="51"/>
    </location>
    <ligand>
        <name>Zn(2+)</name>
        <dbReference type="ChEBI" id="CHEBI:29105"/>
        <note>catalytic</note>
    </ligand>
</feature>
<feature type="binding site" evidence="11">
    <location>
        <position position="217"/>
    </location>
    <ligand>
        <name>NADP(+)</name>
        <dbReference type="ChEBI" id="CHEBI:58349"/>
    </ligand>
</feature>
<gene>
    <name evidence="14" type="ORF">EDB95_3569</name>
</gene>
<dbReference type="EC" id="1.1.1.193" evidence="9"/>
<dbReference type="CDD" id="cd01284">
    <property type="entry name" value="Riboflavin_deaminase-reductase"/>
    <property type="match status" value="1"/>
</dbReference>
<keyword evidence="9" id="KW-0686">Riboflavin biosynthesis</keyword>
<dbReference type="PANTHER" id="PTHR38011">
    <property type="entry name" value="DIHYDROFOLATE REDUCTASE FAMILY PROTEIN (AFU_ORTHOLOGUE AFUA_8G06820)"/>
    <property type="match status" value="1"/>
</dbReference>
<comment type="catalytic activity">
    <reaction evidence="9">
        <text>5-amino-6-(5-phospho-D-ribitylamino)uracil + NADP(+) = 5-amino-6-(5-phospho-D-ribosylamino)uracil + NADPH + H(+)</text>
        <dbReference type="Rhea" id="RHEA:17845"/>
        <dbReference type="ChEBI" id="CHEBI:15378"/>
        <dbReference type="ChEBI" id="CHEBI:57783"/>
        <dbReference type="ChEBI" id="CHEBI:58349"/>
        <dbReference type="ChEBI" id="CHEBI:58421"/>
        <dbReference type="ChEBI" id="CHEBI:58453"/>
        <dbReference type="EC" id="1.1.1.193"/>
    </reaction>
</comment>
<dbReference type="InterPro" id="IPR016193">
    <property type="entry name" value="Cytidine_deaminase-like"/>
</dbReference>
<comment type="pathway">
    <text evidence="3 9">Cofactor biosynthesis; riboflavin biosynthesis; 5-amino-6-(D-ribitylamino)uracil from GTP: step 3/4.</text>
</comment>
<dbReference type="PANTHER" id="PTHR38011:SF7">
    <property type="entry name" value="2,5-DIAMINO-6-RIBOSYLAMINO-4(3H)-PYRIMIDINONE 5'-PHOSPHATE REDUCTASE"/>
    <property type="match status" value="1"/>
</dbReference>
<dbReference type="Pfam" id="PF01872">
    <property type="entry name" value="RibD_C"/>
    <property type="match status" value="1"/>
</dbReference>
<evidence type="ECO:0000256" key="4">
    <source>
        <dbReference type="ARBA" id="ARBA00005259"/>
    </source>
</evidence>
<feature type="binding site" evidence="12">
    <location>
        <position position="93"/>
    </location>
    <ligand>
        <name>Zn(2+)</name>
        <dbReference type="ChEBI" id="CHEBI:29105"/>
        <note>catalytic</note>
    </ligand>
</feature>
<feature type="binding site" evidence="11">
    <location>
        <position position="213"/>
    </location>
    <ligand>
        <name>NADP(+)</name>
        <dbReference type="ChEBI" id="CHEBI:58349"/>
    </ligand>
</feature>
<dbReference type="Proteomes" id="UP000294498">
    <property type="component" value="Unassembled WGS sequence"/>
</dbReference>
<dbReference type="OrthoDB" id="9800865at2"/>
<evidence type="ECO:0000256" key="1">
    <source>
        <dbReference type="ARBA" id="ARBA00002151"/>
    </source>
</evidence>
<feature type="binding site" evidence="11">
    <location>
        <position position="224"/>
    </location>
    <ligand>
        <name>substrate</name>
    </ligand>
</feature>
<evidence type="ECO:0000256" key="12">
    <source>
        <dbReference type="PIRSR" id="PIRSR006769-3"/>
    </source>
</evidence>
<feature type="binding site" evidence="12">
    <location>
        <position position="102"/>
    </location>
    <ligand>
        <name>Zn(2+)</name>
        <dbReference type="ChEBI" id="CHEBI:29105"/>
        <note>catalytic</note>
    </ligand>
</feature>
<comment type="caution">
    <text evidence="14">The sequence shown here is derived from an EMBL/GenBank/DDBJ whole genome shotgun (WGS) entry which is preliminary data.</text>
</comment>
<feature type="binding site" evidence="11">
    <location>
        <position position="201"/>
    </location>
    <ligand>
        <name>substrate</name>
    </ligand>
</feature>
<keyword evidence="6 9" id="KW-0521">NADP</keyword>
<evidence type="ECO:0000313" key="14">
    <source>
        <dbReference type="EMBL" id="TDW95758.1"/>
    </source>
</evidence>
<comment type="catalytic activity">
    <reaction evidence="9">
        <text>2,5-diamino-6-hydroxy-4-(5-phosphoribosylamino)-pyrimidine + H2O + H(+) = 5-amino-6-(5-phospho-D-ribosylamino)uracil + NH4(+)</text>
        <dbReference type="Rhea" id="RHEA:21868"/>
        <dbReference type="ChEBI" id="CHEBI:15377"/>
        <dbReference type="ChEBI" id="CHEBI:15378"/>
        <dbReference type="ChEBI" id="CHEBI:28938"/>
        <dbReference type="ChEBI" id="CHEBI:58453"/>
        <dbReference type="ChEBI" id="CHEBI:58614"/>
        <dbReference type="EC" id="3.5.4.26"/>
    </reaction>
</comment>
<evidence type="ECO:0000256" key="2">
    <source>
        <dbReference type="ARBA" id="ARBA00004882"/>
    </source>
</evidence>
<feature type="binding site" evidence="11">
    <location>
        <position position="281"/>
    </location>
    <ligand>
        <name>substrate</name>
    </ligand>
</feature>
<keyword evidence="7 9" id="KW-0560">Oxidoreductase</keyword>
<evidence type="ECO:0000259" key="13">
    <source>
        <dbReference type="PROSITE" id="PS51747"/>
    </source>
</evidence>
<dbReference type="PIRSF" id="PIRSF006769">
    <property type="entry name" value="RibD"/>
    <property type="match status" value="1"/>
</dbReference>
<feature type="binding site" evidence="11">
    <location>
        <position position="221"/>
    </location>
    <ligand>
        <name>NADP(+)</name>
        <dbReference type="ChEBI" id="CHEBI:58349"/>
    </ligand>
</feature>
<protein>
    <recommendedName>
        <fullName evidence="9">Riboflavin biosynthesis protein RibD</fullName>
    </recommendedName>
    <domain>
        <recommendedName>
            <fullName evidence="9">Diaminohydroxyphosphoribosylaminopyrimidine deaminase</fullName>
            <shortName evidence="9">DRAP deaminase</shortName>
            <ecNumber evidence="9">3.5.4.26</ecNumber>
        </recommendedName>
        <alternativeName>
            <fullName evidence="9">Riboflavin-specific deaminase</fullName>
        </alternativeName>
    </domain>
    <domain>
        <recommendedName>
            <fullName evidence="9">5-amino-6-(5-phosphoribosylamino)uracil reductase</fullName>
            <ecNumber evidence="9">1.1.1.193</ecNumber>
        </recommendedName>
        <alternativeName>
            <fullName evidence="9">HTP reductase</fullName>
        </alternativeName>
    </domain>
</protein>
<dbReference type="GO" id="GO:0009231">
    <property type="term" value="P:riboflavin biosynthetic process"/>
    <property type="evidence" value="ECO:0007669"/>
    <property type="project" value="UniProtKB-UniPathway"/>
</dbReference>
<keyword evidence="9 12" id="KW-0479">Metal-binding</keyword>
<evidence type="ECO:0000256" key="8">
    <source>
        <dbReference type="ARBA" id="ARBA00023268"/>
    </source>
</evidence>
<evidence type="ECO:0000256" key="3">
    <source>
        <dbReference type="ARBA" id="ARBA00004910"/>
    </source>
</evidence>
<keyword evidence="9 12" id="KW-0862">Zinc</keyword>
<sequence>MSTHERYMRRCLQLAALGAGSVAPNPMVGAVLVYRDLVIGEGYHQRYGQAHAEVHCIRDAEERFAAGQWANLGFADAGALLAASTLYVSLEPCAHHGKTPPCADLVVAKGIRRVVVGVRDPFPEVNGKGIDKLLRAGIEVICPVLEEDCMALNRRFFTFHTKHRPYIILKWAQSADGCIGREGQRIAVSNAWSKRLVHRWRSEEASILVGGHTARVDDPALTNRYWPGPSPLRLVLDPDGVLTPGMKVLDGEAPTVVYPTRDLREVLSDLHRRSAQSVLVEGGARLLTSFIAGGLFDEIRVIRSETVHLPGGIPAPVMPVVPLQRSFALGDDRVFIYSSFVTHGYWG</sequence>
<evidence type="ECO:0000256" key="5">
    <source>
        <dbReference type="ARBA" id="ARBA00007417"/>
    </source>
</evidence>
<evidence type="ECO:0000313" key="15">
    <source>
        <dbReference type="Proteomes" id="UP000294498"/>
    </source>
</evidence>
<dbReference type="EC" id="3.5.4.26" evidence="9"/>
<dbReference type="AlphaFoldDB" id="A0A4R8DES1"/>
<feature type="domain" description="CMP/dCMP-type deaminase" evidence="13">
    <location>
        <begin position="2"/>
        <end position="141"/>
    </location>
</feature>
<dbReference type="RefSeq" id="WP_133995415.1">
    <property type="nucleotide sequence ID" value="NZ_SODV01000002.1"/>
</dbReference>
<comment type="similarity">
    <text evidence="5 9">In the C-terminal section; belongs to the HTP reductase family.</text>
</comment>
<keyword evidence="9" id="KW-0378">Hydrolase</keyword>